<gene>
    <name evidence="2" type="ORF">KPZU09_19170</name>
</gene>
<evidence type="ECO:0000313" key="3">
    <source>
        <dbReference type="Proteomes" id="UP000655094"/>
    </source>
</evidence>
<name>A0A919LMC8_KLEPN</name>
<protein>
    <submittedName>
        <fullName evidence="2">Uncharacterized protein</fullName>
    </submittedName>
</protein>
<feature type="region of interest" description="Disordered" evidence="1">
    <location>
        <begin position="1"/>
        <end position="21"/>
    </location>
</feature>
<dbReference type="EMBL" id="BNFF01000001">
    <property type="protein sequence ID" value="GHK52181.1"/>
    <property type="molecule type" value="Genomic_DNA"/>
</dbReference>
<proteinExistence type="predicted"/>
<sequence length="82" mass="9228">MIEPVVESPPQGEYHHHAQANTYRPWGQPAAYPQTGATLYQYGSGSRALKRRNTLTERVDQLQALGVVEERKLPIKPSSITR</sequence>
<evidence type="ECO:0000313" key="2">
    <source>
        <dbReference type="EMBL" id="GHK52181.1"/>
    </source>
</evidence>
<organism evidence="2 3">
    <name type="scientific">Klebsiella pneumoniae</name>
    <dbReference type="NCBI Taxonomy" id="573"/>
    <lineage>
        <taxon>Bacteria</taxon>
        <taxon>Pseudomonadati</taxon>
        <taxon>Pseudomonadota</taxon>
        <taxon>Gammaproteobacteria</taxon>
        <taxon>Enterobacterales</taxon>
        <taxon>Enterobacteriaceae</taxon>
        <taxon>Klebsiella/Raoultella group</taxon>
        <taxon>Klebsiella</taxon>
        <taxon>Klebsiella pneumoniae complex</taxon>
    </lineage>
</organism>
<reference evidence="2" key="1">
    <citation type="submission" date="2020-10" db="EMBL/GenBank/DDBJ databases">
        <title>Genome Sequence of ESBL Producing Zambian Clinical Strains.</title>
        <authorList>
            <person name="Shawa M."/>
            <person name="Furuta Y."/>
            <person name="Simbotwe M."/>
            <person name="Mulenga E."/>
            <person name="Mubanga M."/>
            <person name="Mulenga G."/>
            <person name="Kaile C."/>
            <person name="Zorigt T."/>
            <person name="Hang'ombe B."/>
            <person name="Higashi H."/>
        </authorList>
    </citation>
    <scope>NUCLEOTIDE SEQUENCE</scope>
    <source>
        <strain evidence="2">Zam_UTH_09</strain>
    </source>
</reference>
<comment type="caution">
    <text evidence="2">The sequence shown here is derived from an EMBL/GenBank/DDBJ whole genome shotgun (WGS) entry which is preliminary data.</text>
</comment>
<accession>A0A919LMC8</accession>
<dbReference type="Proteomes" id="UP000655094">
    <property type="component" value="Unassembled WGS sequence"/>
</dbReference>
<dbReference type="AlphaFoldDB" id="A0A919LMC8"/>
<evidence type="ECO:0000256" key="1">
    <source>
        <dbReference type="SAM" id="MobiDB-lite"/>
    </source>
</evidence>